<name>A0A084WS68_ANOSI</name>
<dbReference type="Proteomes" id="UP000030765">
    <property type="component" value="Unassembled WGS sequence"/>
</dbReference>
<dbReference type="AlphaFoldDB" id="A0A084WS68"/>
<dbReference type="EMBL" id="ATLV01026342">
    <property type="status" value="NOT_ANNOTATED_CDS"/>
    <property type="molecule type" value="Genomic_DNA"/>
</dbReference>
<dbReference type="EMBL" id="KE525410">
    <property type="protein sequence ID" value="KFB53062.1"/>
    <property type="molecule type" value="Genomic_DNA"/>
</dbReference>
<evidence type="ECO:0000313" key="3">
    <source>
        <dbReference type="EnsemblMetazoa" id="ASIC021358-PA"/>
    </source>
</evidence>
<reference evidence="3" key="2">
    <citation type="submission" date="2020-05" db="UniProtKB">
        <authorList>
            <consortium name="EnsemblMetazoa"/>
        </authorList>
    </citation>
    <scope>IDENTIFICATION</scope>
</reference>
<feature type="region of interest" description="Disordered" evidence="1">
    <location>
        <begin position="1"/>
        <end position="22"/>
    </location>
</feature>
<dbReference type="VEuPathDB" id="VectorBase:ASIC021358"/>
<evidence type="ECO:0000256" key="1">
    <source>
        <dbReference type="SAM" id="MobiDB-lite"/>
    </source>
</evidence>
<gene>
    <name evidence="2" type="ORF">ZHAS_00021358</name>
</gene>
<organism evidence="2">
    <name type="scientific">Anopheles sinensis</name>
    <name type="common">Mosquito</name>
    <dbReference type="NCBI Taxonomy" id="74873"/>
    <lineage>
        <taxon>Eukaryota</taxon>
        <taxon>Metazoa</taxon>
        <taxon>Ecdysozoa</taxon>
        <taxon>Arthropoda</taxon>
        <taxon>Hexapoda</taxon>
        <taxon>Insecta</taxon>
        <taxon>Pterygota</taxon>
        <taxon>Neoptera</taxon>
        <taxon>Endopterygota</taxon>
        <taxon>Diptera</taxon>
        <taxon>Nematocera</taxon>
        <taxon>Culicoidea</taxon>
        <taxon>Culicidae</taxon>
        <taxon>Anophelinae</taxon>
        <taxon>Anopheles</taxon>
    </lineage>
</organism>
<keyword evidence="4" id="KW-1185">Reference proteome</keyword>
<evidence type="ECO:0000313" key="2">
    <source>
        <dbReference type="EMBL" id="KFB53062.1"/>
    </source>
</evidence>
<reference evidence="2 4" key="1">
    <citation type="journal article" date="2014" name="BMC Genomics">
        <title>Genome sequence of Anopheles sinensis provides insight into genetics basis of mosquito competence for malaria parasites.</title>
        <authorList>
            <person name="Zhou D."/>
            <person name="Zhang D."/>
            <person name="Ding G."/>
            <person name="Shi L."/>
            <person name="Hou Q."/>
            <person name="Ye Y."/>
            <person name="Xu Y."/>
            <person name="Zhou H."/>
            <person name="Xiong C."/>
            <person name="Li S."/>
            <person name="Yu J."/>
            <person name="Hong S."/>
            <person name="Yu X."/>
            <person name="Zou P."/>
            <person name="Chen C."/>
            <person name="Chang X."/>
            <person name="Wang W."/>
            <person name="Lv Y."/>
            <person name="Sun Y."/>
            <person name="Ma L."/>
            <person name="Shen B."/>
            <person name="Zhu C."/>
        </authorList>
    </citation>
    <scope>NUCLEOTIDE SEQUENCE [LARGE SCALE GENOMIC DNA]</scope>
</reference>
<proteinExistence type="predicted"/>
<sequence length="110" mass="12193">MPVDRTLLLDQPDGSIGRAGSRTHPRTLIRKHGVSDDPERLDFLPKLRDGGIPTANDRGCALRRLWYASAPGLLVLAGGHKASEQRNGINTIPRRHLLLPLRRQHGFLHG</sequence>
<protein>
    <submittedName>
        <fullName evidence="2 3">Uncharacterized protein</fullName>
    </submittedName>
</protein>
<accession>A0A084WS68</accession>
<dbReference type="EnsemblMetazoa" id="ASIC021358-RA">
    <property type="protein sequence ID" value="ASIC021358-PA"/>
    <property type="gene ID" value="ASIC021358"/>
</dbReference>
<evidence type="ECO:0000313" key="4">
    <source>
        <dbReference type="Proteomes" id="UP000030765"/>
    </source>
</evidence>